<protein>
    <submittedName>
        <fullName evidence="2">Reverse transcriptase</fullName>
    </submittedName>
</protein>
<evidence type="ECO:0000313" key="2">
    <source>
        <dbReference type="EMBL" id="KAA3471026.1"/>
    </source>
</evidence>
<dbReference type="OrthoDB" id="1748983at2759"/>
<evidence type="ECO:0000256" key="1">
    <source>
        <dbReference type="SAM" id="Phobius"/>
    </source>
</evidence>
<keyword evidence="2" id="KW-0548">Nucleotidyltransferase</keyword>
<keyword evidence="2" id="KW-0695">RNA-directed DNA polymerase</keyword>
<keyword evidence="1" id="KW-1133">Transmembrane helix</keyword>
<keyword evidence="1" id="KW-0812">Transmembrane</keyword>
<dbReference type="AlphaFoldDB" id="A0A5B6VPD5"/>
<evidence type="ECO:0000313" key="3">
    <source>
        <dbReference type="Proteomes" id="UP000325315"/>
    </source>
</evidence>
<dbReference type="Proteomes" id="UP000325315">
    <property type="component" value="Unassembled WGS sequence"/>
</dbReference>
<dbReference type="GO" id="GO:0003964">
    <property type="term" value="F:RNA-directed DNA polymerase activity"/>
    <property type="evidence" value="ECO:0007669"/>
    <property type="project" value="UniProtKB-KW"/>
</dbReference>
<keyword evidence="3" id="KW-1185">Reference proteome</keyword>
<keyword evidence="1" id="KW-0472">Membrane</keyword>
<keyword evidence="2" id="KW-0808">Transferase</keyword>
<dbReference type="EMBL" id="SMMG02000006">
    <property type="protein sequence ID" value="KAA3471026.1"/>
    <property type="molecule type" value="Genomic_DNA"/>
</dbReference>
<organism evidence="2 3">
    <name type="scientific">Gossypium australe</name>
    <dbReference type="NCBI Taxonomy" id="47621"/>
    <lineage>
        <taxon>Eukaryota</taxon>
        <taxon>Viridiplantae</taxon>
        <taxon>Streptophyta</taxon>
        <taxon>Embryophyta</taxon>
        <taxon>Tracheophyta</taxon>
        <taxon>Spermatophyta</taxon>
        <taxon>Magnoliopsida</taxon>
        <taxon>eudicotyledons</taxon>
        <taxon>Gunneridae</taxon>
        <taxon>Pentapetalae</taxon>
        <taxon>rosids</taxon>
        <taxon>malvids</taxon>
        <taxon>Malvales</taxon>
        <taxon>Malvaceae</taxon>
        <taxon>Malvoideae</taxon>
        <taxon>Gossypium</taxon>
    </lineage>
</organism>
<feature type="transmembrane region" description="Helical" evidence="1">
    <location>
        <begin position="48"/>
        <end position="67"/>
    </location>
</feature>
<proteinExistence type="predicted"/>
<reference evidence="3" key="1">
    <citation type="journal article" date="2019" name="Plant Biotechnol. J.">
        <title>Genome sequencing of the Australian wild diploid species Gossypium australe highlights disease resistance and delayed gland morphogenesis.</title>
        <authorList>
            <person name="Cai Y."/>
            <person name="Cai X."/>
            <person name="Wang Q."/>
            <person name="Wang P."/>
            <person name="Zhang Y."/>
            <person name="Cai C."/>
            <person name="Xu Y."/>
            <person name="Wang K."/>
            <person name="Zhou Z."/>
            <person name="Wang C."/>
            <person name="Geng S."/>
            <person name="Li B."/>
            <person name="Dong Q."/>
            <person name="Hou Y."/>
            <person name="Wang H."/>
            <person name="Ai P."/>
            <person name="Liu Z."/>
            <person name="Yi F."/>
            <person name="Sun M."/>
            <person name="An G."/>
            <person name="Cheng J."/>
            <person name="Zhang Y."/>
            <person name="Shi Q."/>
            <person name="Xie Y."/>
            <person name="Shi X."/>
            <person name="Chang Y."/>
            <person name="Huang F."/>
            <person name="Chen Y."/>
            <person name="Hong S."/>
            <person name="Mi L."/>
            <person name="Sun Q."/>
            <person name="Zhang L."/>
            <person name="Zhou B."/>
            <person name="Peng R."/>
            <person name="Zhang X."/>
            <person name="Liu F."/>
        </authorList>
    </citation>
    <scope>NUCLEOTIDE SEQUENCE [LARGE SCALE GENOMIC DNA]</scope>
    <source>
        <strain evidence="3">cv. PA1801</strain>
    </source>
</reference>
<comment type="caution">
    <text evidence="2">The sequence shown here is derived from an EMBL/GenBank/DDBJ whole genome shotgun (WGS) entry which is preliminary data.</text>
</comment>
<accession>A0A5B6VPD5</accession>
<sequence length="106" mass="12359">MGNLECILAGVKRSISDNMNQILTVEYNANRFQKVLDVCIDESQSTFILGRLIIGNVLLAFEILYSFKQRRMRMKRHMTLKLDMSKAYDRVGFLRDMILRMGFESS</sequence>
<name>A0A5B6VPD5_9ROSI</name>
<gene>
    <name evidence="2" type="ORF">EPI10_016686</name>
</gene>